<name>A0ABW4W4D5_9BACI</name>
<dbReference type="Proteomes" id="UP001597383">
    <property type="component" value="Unassembled WGS sequence"/>
</dbReference>
<dbReference type="Gene3D" id="2.170.130.30">
    <property type="match status" value="1"/>
</dbReference>
<feature type="domain" description="Transcobalamin-like C-terminal" evidence="2">
    <location>
        <begin position="65"/>
        <end position="130"/>
    </location>
</feature>
<dbReference type="InterPro" id="IPR027954">
    <property type="entry name" value="Transcobalamin-like_C"/>
</dbReference>
<sequence>MSKWVLRIATLLFVLGFVAGCGNENPSGDNGDANVADGEESVEILISKDEGAEVITKEEISIEEGDILMEVMKEHFDVEEDGGFITSIEGISPEEGEQKAWMYFINGESASVGANEYELTPGEEINFDLQAW</sequence>
<dbReference type="EMBL" id="JBHUHQ010000021">
    <property type="protein sequence ID" value="MFD2045896.1"/>
    <property type="molecule type" value="Genomic_DNA"/>
</dbReference>
<keyword evidence="1" id="KW-0732">Signal</keyword>
<comment type="caution">
    <text evidence="3">The sequence shown here is derived from an EMBL/GenBank/DDBJ whole genome shotgun (WGS) entry which is preliminary data.</text>
</comment>
<accession>A0ABW4W4D5</accession>
<feature type="signal peptide" evidence="1">
    <location>
        <begin position="1"/>
        <end position="19"/>
    </location>
</feature>
<organism evidence="3 4">
    <name type="scientific">Ornithinibacillus salinisoli</name>
    <dbReference type="NCBI Taxonomy" id="1848459"/>
    <lineage>
        <taxon>Bacteria</taxon>
        <taxon>Bacillati</taxon>
        <taxon>Bacillota</taxon>
        <taxon>Bacilli</taxon>
        <taxon>Bacillales</taxon>
        <taxon>Bacillaceae</taxon>
        <taxon>Ornithinibacillus</taxon>
    </lineage>
</organism>
<evidence type="ECO:0000313" key="3">
    <source>
        <dbReference type="EMBL" id="MFD2045896.1"/>
    </source>
</evidence>
<dbReference type="RefSeq" id="WP_377557173.1">
    <property type="nucleotide sequence ID" value="NZ_JBHUHQ010000021.1"/>
</dbReference>
<keyword evidence="4" id="KW-1185">Reference proteome</keyword>
<feature type="chain" id="PRO_5045064658" evidence="1">
    <location>
        <begin position="20"/>
        <end position="132"/>
    </location>
</feature>
<dbReference type="Pfam" id="PF14478">
    <property type="entry name" value="DUF4430"/>
    <property type="match status" value="1"/>
</dbReference>
<proteinExistence type="predicted"/>
<evidence type="ECO:0000256" key="1">
    <source>
        <dbReference type="SAM" id="SignalP"/>
    </source>
</evidence>
<reference evidence="4" key="1">
    <citation type="journal article" date="2019" name="Int. J. Syst. Evol. Microbiol.">
        <title>The Global Catalogue of Microorganisms (GCM) 10K type strain sequencing project: providing services to taxonomists for standard genome sequencing and annotation.</title>
        <authorList>
            <consortium name="The Broad Institute Genomics Platform"/>
            <consortium name="The Broad Institute Genome Sequencing Center for Infectious Disease"/>
            <person name="Wu L."/>
            <person name="Ma J."/>
        </authorList>
    </citation>
    <scope>NUCLEOTIDE SEQUENCE [LARGE SCALE GENOMIC DNA]</scope>
    <source>
        <strain evidence="4">R28</strain>
    </source>
</reference>
<evidence type="ECO:0000259" key="2">
    <source>
        <dbReference type="Pfam" id="PF14478"/>
    </source>
</evidence>
<protein>
    <submittedName>
        <fullName evidence="3">DUF4430 domain-containing protein</fullName>
    </submittedName>
</protein>
<dbReference type="PROSITE" id="PS51257">
    <property type="entry name" value="PROKAR_LIPOPROTEIN"/>
    <property type="match status" value="1"/>
</dbReference>
<gene>
    <name evidence="3" type="ORF">ACFSJF_16590</name>
</gene>
<evidence type="ECO:0000313" key="4">
    <source>
        <dbReference type="Proteomes" id="UP001597383"/>
    </source>
</evidence>